<gene>
    <name evidence="4" type="ORF">PHYBLDRAFT_144823</name>
</gene>
<dbReference type="InParanoid" id="A0A162UDU0"/>
<feature type="region of interest" description="Disordered" evidence="2">
    <location>
        <begin position="266"/>
        <end position="314"/>
    </location>
</feature>
<feature type="region of interest" description="Disordered" evidence="2">
    <location>
        <begin position="1"/>
        <end position="39"/>
    </location>
</feature>
<dbReference type="GO" id="GO:0003676">
    <property type="term" value="F:nucleic acid binding"/>
    <property type="evidence" value="ECO:0007669"/>
    <property type="project" value="InterPro"/>
</dbReference>
<dbReference type="SUPFAM" id="SSF57756">
    <property type="entry name" value="Retrovirus zinc finger-like domains"/>
    <property type="match status" value="1"/>
</dbReference>
<sequence length="412" mass="44917">MALPVKDSDPPQGSNSTIGRPNANPIATNPPLPSYAQTASTKPTQVASILFSTLPASPSHDSLLGSVPANKIIGVSFPSKQSTMHEMHLTDSTTCLDICSKGFLVNDERFFPSQGISTGTKTLHLYLTNLPFLPCQDLEQLIKDSLAKYGIIHEIGIYLRRSCFDSTGYAYIERPPTPTTSLLPLSYKIPTSDSTHFLATWTRMGSHCMYCHAMSHNIEACPIRPQDSRKCFTCHETGHLQNTCPQTPATESRLSKRSRKLPRTILSAQDPKTHPPPPPAPHPDSASQSKTEKPLTTSLSKTTQPKRTYATRASPGVETANPFVVLAEIFKAAESHVAQTQEKSDTNPANPPSTPLYHNLQTALIPEGSGSSPTILDKEFHESTFSDADSTPSSNNEMEDTTTPQLWLTLPL</sequence>
<evidence type="ECO:0000256" key="1">
    <source>
        <dbReference type="PROSITE-ProRule" id="PRU00047"/>
    </source>
</evidence>
<proteinExistence type="predicted"/>
<keyword evidence="1" id="KW-0863">Zinc-finger</keyword>
<dbReference type="InterPro" id="IPR001878">
    <property type="entry name" value="Znf_CCHC"/>
</dbReference>
<feature type="region of interest" description="Disordered" evidence="2">
    <location>
        <begin position="384"/>
        <end position="403"/>
    </location>
</feature>
<dbReference type="GeneID" id="28992210"/>
<dbReference type="Proteomes" id="UP000077315">
    <property type="component" value="Unassembled WGS sequence"/>
</dbReference>
<evidence type="ECO:0000313" key="5">
    <source>
        <dbReference type="Proteomes" id="UP000077315"/>
    </source>
</evidence>
<dbReference type="EMBL" id="KV440979">
    <property type="protein sequence ID" value="OAD74373.1"/>
    <property type="molecule type" value="Genomic_DNA"/>
</dbReference>
<dbReference type="Gene3D" id="4.10.60.10">
    <property type="entry name" value="Zinc finger, CCHC-type"/>
    <property type="match status" value="1"/>
</dbReference>
<organism evidence="4 5">
    <name type="scientific">Phycomyces blakesleeanus (strain ATCC 8743b / DSM 1359 / FGSC 10004 / NBRC 33097 / NRRL 1555)</name>
    <dbReference type="NCBI Taxonomy" id="763407"/>
    <lineage>
        <taxon>Eukaryota</taxon>
        <taxon>Fungi</taxon>
        <taxon>Fungi incertae sedis</taxon>
        <taxon>Mucoromycota</taxon>
        <taxon>Mucoromycotina</taxon>
        <taxon>Mucoromycetes</taxon>
        <taxon>Mucorales</taxon>
        <taxon>Phycomycetaceae</taxon>
        <taxon>Phycomyces</taxon>
    </lineage>
</organism>
<evidence type="ECO:0000256" key="2">
    <source>
        <dbReference type="SAM" id="MobiDB-lite"/>
    </source>
</evidence>
<feature type="domain" description="CCHC-type" evidence="3">
    <location>
        <begin position="229"/>
        <end position="246"/>
    </location>
</feature>
<reference evidence="5" key="1">
    <citation type="submission" date="2015-06" db="EMBL/GenBank/DDBJ databases">
        <title>Expansion of signal transduction pathways in fungi by whole-genome duplication.</title>
        <authorList>
            <consortium name="DOE Joint Genome Institute"/>
            <person name="Corrochano L.M."/>
            <person name="Kuo A."/>
            <person name="Marcet-Houben M."/>
            <person name="Polaino S."/>
            <person name="Salamov A."/>
            <person name="Villalobos J.M."/>
            <person name="Alvarez M.I."/>
            <person name="Avalos J."/>
            <person name="Benito E.P."/>
            <person name="Benoit I."/>
            <person name="Burger G."/>
            <person name="Camino L.P."/>
            <person name="Canovas D."/>
            <person name="Cerda-Olmedo E."/>
            <person name="Cheng J.-F."/>
            <person name="Dominguez A."/>
            <person name="Elias M."/>
            <person name="Eslava A.P."/>
            <person name="Glaser F."/>
            <person name="Grimwood J."/>
            <person name="Gutierrez G."/>
            <person name="Heitman J."/>
            <person name="Henrissat B."/>
            <person name="Iturriaga E.A."/>
            <person name="Lang B.F."/>
            <person name="Lavin J.L."/>
            <person name="Lee S."/>
            <person name="Li W."/>
            <person name="Lindquist E."/>
            <person name="Lopez-Garcia S."/>
            <person name="Luque E.M."/>
            <person name="Marcos A.T."/>
            <person name="Martin J."/>
            <person name="McCluskey K."/>
            <person name="Medina H.R."/>
            <person name="Miralles-Duran A."/>
            <person name="Miyazaki A."/>
            <person name="Munoz-Torres E."/>
            <person name="Oguiza J.A."/>
            <person name="Ohm R."/>
            <person name="Olmedo M."/>
            <person name="Orejas M."/>
            <person name="Ortiz-Castellanos L."/>
            <person name="Pisabarro A.G."/>
            <person name="Rodriguez-Romero J."/>
            <person name="Ruiz-Herrera J."/>
            <person name="Ruiz-Vazquez R."/>
            <person name="Sanz C."/>
            <person name="Schackwitz W."/>
            <person name="Schmutz J."/>
            <person name="Shahriari M."/>
            <person name="Shelest E."/>
            <person name="Silva-Franco F."/>
            <person name="Soanes D."/>
            <person name="Syed K."/>
            <person name="Tagua V.G."/>
            <person name="Talbot N.J."/>
            <person name="Thon M."/>
            <person name="De vries R.P."/>
            <person name="Wiebenga A."/>
            <person name="Yadav J.S."/>
            <person name="Braun E.L."/>
            <person name="Baker S."/>
            <person name="Garre V."/>
            <person name="Horwitz B."/>
            <person name="Torres-Martinez S."/>
            <person name="Idnurm A."/>
            <person name="Herrera-Estrella A."/>
            <person name="Gabaldon T."/>
            <person name="Grigoriev I.V."/>
        </authorList>
    </citation>
    <scope>NUCLEOTIDE SEQUENCE [LARGE SCALE GENOMIC DNA]</scope>
    <source>
        <strain evidence="5">NRRL 1555(-)</strain>
    </source>
</reference>
<feature type="compositionally biased region" description="Polar residues" evidence="2">
    <location>
        <begin position="385"/>
        <end position="396"/>
    </location>
</feature>
<feature type="compositionally biased region" description="Polar residues" evidence="2">
    <location>
        <begin position="285"/>
        <end position="306"/>
    </location>
</feature>
<dbReference type="AlphaFoldDB" id="A0A162UDU0"/>
<keyword evidence="1" id="KW-0862">Zinc</keyword>
<dbReference type="PROSITE" id="PS50158">
    <property type="entry name" value="ZF_CCHC"/>
    <property type="match status" value="1"/>
</dbReference>
<protein>
    <submittedName>
        <fullName evidence="4">CCHC-type zinc finger transcription factor</fullName>
    </submittedName>
</protein>
<dbReference type="RefSeq" id="XP_018292413.1">
    <property type="nucleotide sequence ID" value="XM_018431304.1"/>
</dbReference>
<dbReference type="InterPro" id="IPR036875">
    <property type="entry name" value="Znf_CCHC_sf"/>
</dbReference>
<dbReference type="OrthoDB" id="2264205at2759"/>
<name>A0A162UDU0_PHYB8</name>
<accession>A0A162UDU0</accession>
<dbReference type="VEuPathDB" id="FungiDB:PHYBLDRAFT_144823"/>
<evidence type="ECO:0000259" key="3">
    <source>
        <dbReference type="PROSITE" id="PS50158"/>
    </source>
</evidence>
<keyword evidence="1" id="KW-0479">Metal-binding</keyword>
<dbReference type="SMART" id="SM00343">
    <property type="entry name" value="ZnF_C2HC"/>
    <property type="match status" value="2"/>
</dbReference>
<dbReference type="GO" id="GO:0008270">
    <property type="term" value="F:zinc ion binding"/>
    <property type="evidence" value="ECO:0007669"/>
    <property type="project" value="UniProtKB-KW"/>
</dbReference>
<evidence type="ECO:0000313" key="4">
    <source>
        <dbReference type="EMBL" id="OAD74373.1"/>
    </source>
</evidence>
<keyword evidence="5" id="KW-1185">Reference proteome</keyword>